<dbReference type="RefSeq" id="WP_141271078.1">
    <property type="nucleotide sequence ID" value="NZ_BJLH01000007.1"/>
</dbReference>
<dbReference type="AlphaFoldDB" id="A0A4Y3IN29"/>
<keyword evidence="2" id="KW-1185">Reference proteome</keyword>
<dbReference type="EMBL" id="BJLH01000007">
    <property type="protein sequence ID" value="GEA60677.1"/>
    <property type="molecule type" value="Genomic_DNA"/>
</dbReference>
<evidence type="ECO:0000313" key="2">
    <source>
        <dbReference type="Proteomes" id="UP000318242"/>
    </source>
</evidence>
<accession>A0A4Y3IN29</accession>
<gene>
    <name evidence="1" type="ORF">VCO01S_18700</name>
</gene>
<name>A0A4Y3IN29_9VIBR</name>
<evidence type="ECO:0000313" key="1">
    <source>
        <dbReference type="EMBL" id="GEA60677.1"/>
    </source>
</evidence>
<reference evidence="1 2" key="1">
    <citation type="submission" date="2019-06" db="EMBL/GenBank/DDBJ databases">
        <title>Whole genome shotgun sequence of Vibrio comitans NBRC 102076.</title>
        <authorList>
            <person name="Hosoyama A."/>
            <person name="Uohara A."/>
            <person name="Ohji S."/>
            <person name="Ichikawa N."/>
        </authorList>
    </citation>
    <scope>NUCLEOTIDE SEQUENCE [LARGE SCALE GENOMIC DNA]</scope>
    <source>
        <strain evidence="1 2">NBRC 102076</strain>
    </source>
</reference>
<organism evidence="1 2">
    <name type="scientific">Vibrio comitans NBRC 102076</name>
    <dbReference type="NCBI Taxonomy" id="1219078"/>
    <lineage>
        <taxon>Bacteria</taxon>
        <taxon>Pseudomonadati</taxon>
        <taxon>Pseudomonadota</taxon>
        <taxon>Gammaproteobacteria</taxon>
        <taxon>Vibrionales</taxon>
        <taxon>Vibrionaceae</taxon>
        <taxon>Vibrio</taxon>
    </lineage>
</organism>
<dbReference type="Proteomes" id="UP000318242">
    <property type="component" value="Unassembled WGS sequence"/>
</dbReference>
<protein>
    <submittedName>
        <fullName evidence="1">Uncharacterized protein</fullName>
    </submittedName>
</protein>
<dbReference type="OrthoDB" id="5670502at2"/>
<sequence length="501" mass="55612">MRTMEKQKGVAAIVVALSFLAVGGMIQLSVEGTRMIQEQHRLADAAEAATLAVAISNRKNSEASDALARSYLETYMPNIDINTVKVLRTEGNEEVDGNKLYYVQYEVEADASFDSWFNFSDHSSTELESRRVGNDAMARTHMLPSDLDLVFVADFSGSMNSPWNGKSQLQHLKDQVNIISSDLLSSTATSAGYAHRIGFVPYNLRTQESINGDRRCITQLEYEPIEVTTKYQYWNGYRWVWRDQDHLIPFESIDWKTWGEKSSSEVRNCADESNYCSGFMTQQEAKAIRKVFSSAGGNWPDAHSYVDIDISALNWNVSKISAEHLHPVSSKSGSNLFSNGMCGGSENFFTIPLSLQKPSIDSMSASGGTSVYQGLIRGAQVLAEGRSTIGDTEQLEKYNERAQMLLILSDGKEDPFTETFSELVEKGLCTNIRQHFSDHDSPLYIGVIGINFNASGQTGFKNCADEIIDVSNSQDLLDKIQELIQKGAATNGVSRLYDKNS</sequence>
<dbReference type="InterPro" id="IPR036465">
    <property type="entry name" value="vWFA_dom_sf"/>
</dbReference>
<dbReference type="Gene3D" id="3.40.50.410">
    <property type="entry name" value="von Willebrand factor, type A domain"/>
    <property type="match status" value="1"/>
</dbReference>
<dbReference type="SUPFAM" id="SSF53300">
    <property type="entry name" value="vWA-like"/>
    <property type="match status" value="1"/>
</dbReference>
<comment type="caution">
    <text evidence="1">The sequence shown here is derived from an EMBL/GenBank/DDBJ whole genome shotgun (WGS) entry which is preliminary data.</text>
</comment>
<proteinExistence type="predicted"/>